<dbReference type="InterPro" id="IPR029787">
    <property type="entry name" value="Nucleotide_cyclase"/>
</dbReference>
<dbReference type="STRING" id="1121409.SAMN02745124_02645"/>
<dbReference type="InterPro" id="IPR050469">
    <property type="entry name" value="Diguanylate_Cyclase"/>
</dbReference>
<protein>
    <recommendedName>
        <fullName evidence="1">diguanylate cyclase</fullName>
        <ecNumber evidence="1">2.7.7.65</ecNumber>
    </recommendedName>
</protein>
<dbReference type="AlphaFoldDB" id="A0A1M5X145"/>
<keyword evidence="3" id="KW-0175">Coiled coil</keyword>
<dbReference type="EMBL" id="FQXS01000016">
    <property type="protein sequence ID" value="SHH93258.1"/>
    <property type="molecule type" value="Genomic_DNA"/>
</dbReference>
<reference evidence="5 6" key="1">
    <citation type="submission" date="2016-11" db="EMBL/GenBank/DDBJ databases">
        <authorList>
            <person name="Jaros S."/>
            <person name="Januszkiewicz K."/>
            <person name="Wedrychowicz H."/>
        </authorList>
    </citation>
    <scope>NUCLEOTIDE SEQUENCE [LARGE SCALE GENOMIC DNA]</scope>
    <source>
        <strain evidence="5 6">DSM 9705</strain>
    </source>
</reference>
<dbReference type="PROSITE" id="PS50887">
    <property type="entry name" value="GGDEF"/>
    <property type="match status" value="1"/>
</dbReference>
<sequence length="403" mass="44719">MVTAPAESDLRRGNYSLADIISIDDLQNLQDSFAKANRVASTIINLDGSPITSFSNYSAVCALVRQTEKGNANCARSGRILGELSLQGQQPACHFCHSIGFMDAAAPIVIDGVHLANWLIGQNCIGTVDAERVAAYAEEIGANKRQLLAAFDSMEKISEKEFRDKLDFLWLMANQISNQAYQHLRYQTMLVSLEQSKEELTVYKDKLEELVNQRTAELEKAIEKIQQISITDALTGCFNRGGINSNLPREIKRARRYNNPLSILLFDLDHFKKINDTYGHQSGDTVLQQVVATIQPLVRDGVDWLARYGGEEFLLVMPLTSRAEGRFVAERLRQAIADISLACVEEQVSITASFGITGIDSWEGIDTISHETLLQSADNYLYRAKKGGRNQVVSGPLVINSQD</sequence>
<evidence type="ECO:0000256" key="1">
    <source>
        <dbReference type="ARBA" id="ARBA00012528"/>
    </source>
</evidence>
<dbReference type="PANTHER" id="PTHR45138:SF9">
    <property type="entry name" value="DIGUANYLATE CYCLASE DGCM-RELATED"/>
    <property type="match status" value="1"/>
</dbReference>
<dbReference type="PANTHER" id="PTHR45138">
    <property type="entry name" value="REGULATORY COMPONENTS OF SENSORY TRANSDUCTION SYSTEM"/>
    <property type="match status" value="1"/>
</dbReference>
<dbReference type="EC" id="2.7.7.65" evidence="1"/>
<accession>A0A1M5X145</accession>
<evidence type="ECO:0000313" key="5">
    <source>
        <dbReference type="EMBL" id="SHH93258.1"/>
    </source>
</evidence>
<proteinExistence type="predicted"/>
<dbReference type="InterPro" id="IPR000160">
    <property type="entry name" value="GGDEF_dom"/>
</dbReference>
<evidence type="ECO:0000313" key="6">
    <source>
        <dbReference type="Proteomes" id="UP000184139"/>
    </source>
</evidence>
<dbReference type="CDD" id="cd01949">
    <property type="entry name" value="GGDEF"/>
    <property type="match status" value="1"/>
</dbReference>
<dbReference type="SUPFAM" id="SSF55073">
    <property type="entry name" value="Nucleotide cyclase"/>
    <property type="match status" value="1"/>
</dbReference>
<dbReference type="Proteomes" id="UP000184139">
    <property type="component" value="Unassembled WGS sequence"/>
</dbReference>
<dbReference type="Pfam" id="PF10114">
    <property type="entry name" value="PocR"/>
    <property type="match status" value="1"/>
</dbReference>
<gene>
    <name evidence="5" type="ORF">SAMN02745124_02645</name>
</gene>
<dbReference type="NCBIfam" id="TIGR00254">
    <property type="entry name" value="GGDEF"/>
    <property type="match status" value="1"/>
</dbReference>
<evidence type="ECO:0000259" key="4">
    <source>
        <dbReference type="PROSITE" id="PS50887"/>
    </source>
</evidence>
<dbReference type="GO" id="GO:0052621">
    <property type="term" value="F:diguanylate cyclase activity"/>
    <property type="evidence" value="ECO:0007669"/>
    <property type="project" value="UniProtKB-EC"/>
</dbReference>
<evidence type="ECO:0000256" key="2">
    <source>
        <dbReference type="ARBA" id="ARBA00034247"/>
    </source>
</evidence>
<dbReference type="SMART" id="SM00267">
    <property type="entry name" value="GGDEF"/>
    <property type="match status" value="1"/>
</dbReference>
<dbReference type="InterPro" id="IPR043128">
    <property type="entry name" value="Rev_trsase/Diguanyl_cyclase"/>
</dbReference>
<dbReference type="InterPro" id="IPR018771">
    <property type="entry name" value="PocR_dom"/>
</dbReference>
<dbReference type="Pfam" id="PF00990">
    <property type="entry name" value="GGDEF"/>
    <property type="match status" value="1"/>
</dbReference>
<feature type="domain" description="GGDEF" evidence="4">
    <location>
        <begin position="259"/>
        <end position="397"/>
    </location>
</feature>
<comment type="catalytic activity">
    <reaction evidence="2">
        <text>2 GTP = 3',3'-c-di-GMP + 2 diphosphate</text>
        <dbReference type="Rhea" id="RHEA:24898"/>
        <dbReference type="ChEBI" id="CHEBI:33019"/>
        <dbReference type="ChEBI" id="CHEBI:37565"/>
        <dbReference type="ChEBI" id="CHEBI:58805"/>
        <dbReference type="EC" id="2.7.7.65"/>
    </reaction>
</comment>
<evidence type="ECO:0000256" key="3">
    <source>
        <dbReference type="SAM" id="Coils"/>
    </source>
</evidence>
<organism evidence="5 6">
    <name type="scientific">Desulfofustis glycolicus DSM 9705</name>
    <dbReference type="NCBI Taxonomy" id="1121409"/>
    <lineage>
        <taxon>Bacteria</taxon>
        <taxon>Pseudomonadati</taxon>
        <taxon>Thermodesulfobacteriota</taxon>
        <taxon>Desulfobulbia</taxon>
        <taxon>Desulfobulbales</taxon>
        <taxon>Desulfocapsaceae</taxon>
        <taxon>Desulfofustis</taxon>
    </lineage>
</organism>
<name>A0A1M5X145_9BACT</name>
<feature type="coiled-coil region" evidence="3">
    <location>
        <begin position="190"/>
        <end position="224"/>
    </location>
</feature>
<dbReference type="FunFam" id="3.30.70.270:FF:000001">
    <property type="entry name" value="Diguanylate cyclase domain protein"/>
    <property type="match status" value="1"/>
</dbReference>
<keyword evidence="6" id="KW-1185">Reference proteome</keyword>
<dbReference type="Gene3D" id="3.30.70.270">
    <property type="match status" value="1"/>
</dbReference>